<dbReference type="GO" id="GO:0030687">
    <property type="term" value="C:preribosome, large subunit precursor"/>
    <property type="evidence" value="ECO:0007669"/>
    <property type="project" value="TreeGrafter"/>
</dbReference>
<feature type="region of interest" description="Disordered" evidence="2">
    <location>
        <begin position="140"/>
        <end position="178"/>
    </location>
</feature>
<dbReference type="PANTHER" id="PTHR13245">
    <property type="entry name" value="RRP15-LIKE PROTEIN"/>
    <property type="match status" value="1"/>
</dbReference>
<evidence type="ECO:0000313" key="3">
    <source>
        <dbReference type="EMBL" id="KAK6927657.1"/>
    </source>
</evidence>
<comment type="caution">
    <text evidence="3">The sequence shown here is derived from an EMBL/GenBank/DDBJ whole genome shotgun (WGS) entry which is preliminary data.</text>
</comment>
<feature type="region of interest" description="Disordered" evidence="2">
    <location>
        <begin position="1"/>
        <end position="58"/>
    </location>
</feature>
<dbReference type="GO" id="GO:0000470">
    <property type="term" value="P:maturation of LSU-rRNA"/>
    <property type="evidence" value="ECO:0007669"/>
    <property type="project" value="TreeGrafter"/>
</dbReference>
<dbReference type="EMBL" id="JBAMMX010000014">
    <property type="protein sequence ID" value="KAK6927657.1"/>
    <property type="molecule type" value="Genomic_DNA"/>
</dbReference>
<gene>
    <name evidence="3" type="ORF">RJ641_006248</name>
</gene>
<accession>A0AAN8VHS7</accession>
<feature type="compositionally biased region" description="Basic and acidic residues" evidence="2">
    <location>
        <begin position="144"/>
        <end position="153"/>
    </location>
</feature>
<dbReference type="GO" id="GO:0000460">
    <property type="term" value="P:maturation of 5.8S rRNA"/>
    <property type="evidence" value="ECO:0007669"/>
    <property type="project" value="TreeGrafter"/>
</dbReference>
<evidence type="ECO:0000256" key="1">
    <source>
        <dbReference type="ARBA" id="ARBA00007462"/>
    </source>
</evidence>
<keyword evidence="4" id="KW-1185">Reference proteome</keyword>
<feature type="non-terminal residue" evidence="3">
    <location>
        <position position="211"/>
    </location>
</feature>
<feature type="non-terminal residue" evidence="3">
    <location>
        <position position="1"/>
    </location>
</feature>
<dbReference type="Proteomes" id="UP001370490">
    <property type="component" value="Unassembled WGS sequence"/>
</dbReference>
<protein>
    <submittedName>
        <fullName evidence="3">Uncharacterized protein</fullName>
    </submittedName>
</protein>
<sequence length="211" mass="23117">VKEYNSDDDEPSTAAENENLLSPGKDEVAEGNSDVDNAEVEVSEGEGEEDGAQPGITKFTEGIAFKKITKENLTDDPLGPVLSRQKQLLAEKLAEEESEQKVKGESKKEKKLIIWLDVYRLPLGGYTSSLIWVNKAQNAQKGLDPSRFKDAKGKTSAPAQDKPSGGQGDSEGPAWAPLRDSYMLTTSKLKDWDKMEASGYEDAGRSLFLQY</sequence>
<feature type="compositionally biased region" description="Acidic residues" evidence="2">
    <location>
        <begin position="1"/>
        <end position="11"/>
    </location>
</feature>
<evidence type="ECO:0000256" key="2">
    <source>
        <dbReference type="SAM" id="MobiDB-lite"/>
    </source>
</evidence>
<name>A0AAN8VHS7_9MAGN</name>
<reference evidence="3 4" key="1">
    <citation type="submission" date="2023-12" db="EMBL/GenBank/DDBJ databases">
        <title>A high-quality genome assembly for Dillenia turbinata (Dilleniales).</title>
        <authorList>
            <person name="Chanderbali A."/>
        </authorList>
    </citation>
    <scope>NUCLEOTIDE SEQUENCE [LARGE SCALE GENOMIC DNA]</scope>
    <source>
        <strain evidence="3">LSX21</strain>
        <tissue evidence="3">Leaf</tissue>
    </source>
</reference>
<organism evidence="3 4">
    <name type="scientific">Dillenia turbinata</name>
    <dbReference type="NCBI Taxonomy" id="194707"/>
    <lineage>
        <taxon>Eukaryota</taxon>
        <taxon>Viridiplantae</taxon>
        <taxon>Streptophyta</taxon>
        <taxon>Embryophyta</taxon>
        <taxon>Tracheophyta</taxon>
        <taxon>Spermatophyta</taxon>
        <taxon>Magnoliopsida</taxon>
        <taxon>eudicotyledons</taxon>
        <taxon>Gunneridae</taxon>
        <taxon>Pentapetalae</taxon>
        <taxon>Dilleniales</taxon>
        <taxon>Dilleniaceae</taxon>
        <taxon>Dillenia</taxon>
    </lineage>
</organism>
<feature type="compositionally biased region" description="Acidic residues" evidence="2">
    <location>
        <begin position="36"/>
        <end position="51"/>
    </location>
</feature>
<proteinExistence type="inferred from homology"/>
<dbReference type="PANTHER" id="PTHR13245:SF14">
    <property type="entry name" value="RRP15-LIKE PROTEIN"/>
    <property type="match status" value="1"/>
</dbReference>
<dbReference type="InterPro" id="IPR012459">
    <property type="entry name" value="Rrp15"/>
</dbReference>
<comment type="similarity">
    <text evidence="1">Belongs to the RRP15 family.</text>
</comment>
<evidence type="ECO:0000313" key="4">
    <source>
        <dbReference type="Proteomes" id="UP001370490"/>
    </source>
</evidence>
<dbReference type="AlphaFoldDB" id="A0AAN8VHS7"/>